<sequence length="69" mass="7884">MPSARTYIIQCIAKAVISDLFLKLLHIISTINLFWTIRLELSKTIKALEKLKVSHMTNVLVIFLKGKKS</sequence>
<comment type="caution">
    <text evidence="2">The sequence shown here is derived from an EMBL/GenBank/DDBJ whole genome shotgun (WGS) entry which is preliminary data.</text>
</comment>
<dbReference type="AlphaFoldDB" id="A0A433Q273"/>
<reference evidence="2 3" key="1">
    <citation type="journal article" date="2018" name="New Phytol.">
        <title>Phylogenomics of Endogonaceae and evolution of mycorrhizas within Mucoromycota.</title>
        <authorList>
            <person name="Chang Y."/>
            <person name="Desiro A."/>
            <person name="Na H."/>
            <person name="Sandor L."/>
            <person name="Lipzen A."/>
            <person name="Clum A."/>
            <person name="Barry K."/>
            <person name="Grigoriev I.V."/>
            <person name="Martin F.M."/>
            <person name="Stajich J.E."/>
            <person name="Smith M.E."/>
            <person name="Bonito G."/>
            <person name="Spatafora J.W."/>
        </authorList>
    </citation>
    <scope>NUCLEOTIDE SEQUENCE [LARGE SCALE GENOMIC DNA]</scope>
    <source>
        <strain evidence="2 3">AD002</strain>
    </source>
</reference>
<keyword evidence="1" id="KW-0472">Membrane</keyword>
<accession>A0A433Q273</accession>
<evidence type="ECO:0000313" key="2">
    <source>
        <dbReference type="EMBL" id="RUS23880.1"/>
    </source>
</evidence>
<keyword evidence="3" id="KW-1185">Reference proteome</keyword>
<organism evidence="2 3">
    <name type="scientific">Jimgerdemannia flammicorona</name>
    <dbReference type="NCBI Taxonomy" id="994334"/>
    <lineage>
        <taxon>Eukaryota</taxon>
        <taxon>Fungi</taxon>
        <taxon>Fungi incertae sedis</taxon>
        <taxon>Mucoromycota</taxon>
        <taxon>Mucoromycotina</taxon>
        <taxon>Endogonomycetes</taxon>
        <taxon>Endogonales</taxon>
        <taxon>Endogonaceae</taxon>
        <taxon>Jimgerdemannia</taxon>
    </lineage>
</organism>
<dbReference type="Proteomes" id="UP000274822">
    <property type="component" value="Unassembled WGS sequence"/>
</dbReference>
<keyword evidence="1" id="KW-1133">Transmembrane helix</keyword>
<gene>
    <name evidence="2" type="ORF">BC938DRAFT_474469</name>
</gene>
<name>A0A433Q273_9FUNG</name>
<feature type="transmembrane region" description="Helical" evidence="1">
    <location>
        <begin position="20"/>
        <end position="37"/>
    </location>
</feature>
<proteinExistence type="predicted"/>
<evidence type="ECO:0000313" key="3">
    <source>
        <dbReference type="Proteomes" id="UP000274822"/>
    </source>
</evidence>
<protein>
    <submittedName>
        <fullName evidence="2">Uncharacterized protein</fullName>
    </submittedName>
</protein>
<dbReference type="EMBL" id="RBNJ01018191">
    <property type="protein sequence ID" value="RUS23880.1"/>
    <property type="molecule type" value="Genomic_DNA"/>
</dbReference>
<keyword evidence="1" id="KW-0812">Transmembrane</keyword>
<evidence type="ECO:0000256" key="1">
    <source>
        <dbReference type="SAM" id="Phobius"/>
    </source>
</evidence>